<keyword evidence="4 5" id="KW-0413">Isomerase</keyword>
<dbReference type="InterPro" id="IPR001179">
    <property type="entry name" value="PPIase_FKBP_dom"/>
</dbReference>
<feature type="domain" description="PPIase FKBP-type" evidence="8">
    <location>
        <begin position="143"/>
        <end position="229"/>
    </location>
</feature>
<organism evidence="9 10">
    <name type="scientific">Acinetobacter larvae</name>
    <dbReference type="NCBI Taxonomy" id="1789224"/>
    <lineage>
        <taxon>Bacteria</taxon>
        <taxon>Pseudomonadati</taxon>
        <taxon>Pseudomonadota</taxon>
        <taxon>Gammaproteobacteria</taxon>
        <taxon>Moraxellales</taxon>
        <taxon>Moraxellaceae</taxon>
        <taxon>Acinetobacter</taxon>
    </lineage>
</organism>
<evidence type="ECO:0000259" key="8">
    <source>
        <dbReference type="PROSITE" id="PS50059"/>
    </source>
</evidence>
<dbReference type="GO" id="GO:0006457">
    <property type="term" value="P:protein folding"/>
    <property type="evidence" value="ECO:0007669"/>
    <property type="project" value="InterPro"/>
</dbReference>
<keyword evidence="7" id="KW-0732">Signal</keyword>
<protein>
    <recommendedName>
        <fullName evidence="6">Peptidyl-prolyl cis-trans isomerase</fullName>
        <ecNumber evidence="6">5.2.1.8</ecNumber>
    </recommendedName>
</protein>
<comment type="similarity">
    <text evidence="2 6">Belongs to the FKBP-type PPIase family.</text>
</comment>
<dbReference type="PROSITE" id="PS50059">
    <property type="entry name" value="FKBP_PPIASE"/>
    <property type="match status" value="1"/>
</dbReference>
<dbReference type="InterPro" id="IPR000774">
    <property type="entry name" value="PPIase_FKBP_N"/>
</dbReference>
<dbReference type="SUPFAM" id="SSF54534">
    <property type="entry name" value="FKBP-like"/>
    <property type="match status" value="1"/>
</dbReference>
<dbReference type="PANTHER" id="PTHR43811">
    <property type="entry name" value="FKBP-TYPE PEPTIDYL-PROLYL CIS-TRANS ISOMERASE FKPA"/>
    <property type="match status" value="1"/>
</dbReference>
<feature type="signal peptide" evidence="7">
    <location>
        <begin position="1"/>
        <end position="19"/>
    </location>
</feature>
<proteinExistence type="inferred from homology"/>
<dbReference type="OrthoDB" id="9814548at2"/>
<comment type="catalytic activity">
    <reaction evidence="1 5 6">
        <text>[protein]-peptidylproline (omega=180) = [protein]-peptidylproline (omega=0)</text>
        <dbReference type="Rhea" id="RHEA:16237"/>
        <dbReference type="Rhea" id="RHEA-COMP:10747"/>
        <dbReference type="Rhea" id="RHEA-COMP:10748"/>
        <dbReference type="ChEBI" id="CHEBI:83833"/>
        <dbReference type="ChEBI" id="CHEBI:83834"/>
        <dbReference type="EC" id="5.2.1.8"/>
    </reaction>
</comment>
<dbReference type="STRING" id="1789224.BFG52_00500"/>
<sequence length="230" mass="24901">MKKIIIASLSFMTATASFASAPISDKSSTKDQVSYSYGYIMGRNNAEVLKDVNLNAFIVGVQQGAAEQKPALKEEQMAKVLTQYKKRSDAQQIAAFQALATKNAQNGEAFLKANAAKPEVKTTKSGLQYQVLKAGQGARPKANSTVTVQYEGRLLDGTIFDSSIAREQSVDFQVSQVIAGWTEGLQLMQEGASYRFFIPAKLAYGEIGSGDAIEPNSTLIFDIELVKVKP</sequence>
<keyword evidence="3 5" id="KW-0697">Rotamase</keyword>
<evidence type="ECO:0000256" key="3">
    <source>
        <dbReference type="ARBA" id="ARBA00023110"/>
    </source>
</evidence>
<keyword evidence="10" id="KW-1185">Reference proteome</keyword>
<dbReference type="EMBL" id="CP016895">
    <property type="protein sequence ID" value="AOA56984.1"/>
    <property type="molecule type" value="Genomic_DNA"/>
</dbReference>
<name>A0A1B2LVP5_9GAMM</name>
<dbReference type="KEGG" id="ala:BFG52_00500"/>
<dbReference type="InterPro" id="IPR036944">
    <property type="entry name" value="PPIase_FKBP_N_sf"/>
</dbReference>
<dbReference type="AlphaFoldDB" id="A0A1B2LVP5"/>
<dbReference type="GO" id="GO:0003755">
    <property type="term" value="F:peptidyl-prolyl cis-trans isomerase activity"/>
    <property type="evidence" value="ECO:0007669"/>
    <property type="project" value="UniProtKB-UniRule"/>
</dbReference>
<dbReference type="Proteomes" id="UP000093391">
    <property type="component" value="Chromosome"/>
</dbReference>
<dbReference type="Pfam" id="PF00254">
    <property type="entry name" value="FKBP_C"/>
    <property type="match status" value="1"/>
</dbReference>
<gene>
    <name evidence="9" type="ORF">BFG52_00500</name>
</gene>
<feature type="chain" id="PRO_5008539818" description="Peptidyl-prolyl cis-trans isomerase" evidence="7">
    <location>
        <begin position="20"/>
        <end position="230"/>
    </location>
</feature>
<evidence type="ECO:0000313" key="9">
    <source>
        <dbReference type="EMBL" id="AOA56984.1"/>
    </source>
</evidence>
<dbReference type="Gene3D" id="3.10.50.40">
    <property type="match status" value="1"/>
</dbReference>
<reference evidence="9 10" key="1">
    <citation type="submission" date="2016-08" db="EMBL/GenBank/DDBJ databases">
        <authorList>
            <person name="Seilhamer J.J."/>
        </authorList>
    </citation>
    <scope>NUCLEOTIDE SEQUENCE [LARGE SCALE GENOMIC DNA]</scope>
    <source>
        <strain evidence="9 10">BRTC-1</strain>
    </source>
</reference>
<dbReference type="PANTHER" id="PTHR43811:SF57">
    <property type="entry name" value="FKBP-TYPE PEPTIDYL-PROLYL CIS-TRANS ISOMERASE FKPA-RELATED"/>
    <property type="match status" value="1"/>
</dbReference>
<dbReference type="Gene3D" id="1.10.287.460">
    <property type="entry name" value="Peptidyl-prolyl cis-trans isomerase, FKBP-type, N-terminal domain"/>
    <property type="match status" value="1"/>
</dbReference>
<dbReference type="RefSeq" id="WP_067551181.1">
    <property type="nucleotide sequence ID" value="NZ_CP016895.1"/>
</dbReference>
<evidence type="ECO:0000313" key="10">
    <source>
        <dbReference type="Proteomes" id="UP000093391"/>
    </source>
</evidence>
<evidence type="ECO:0000256" key="6">
    <source>
        <dbReference type="RuleBase" id="RU003915"/>
    </source>
</evidence>
<evidence type="ECO:0000256" key="2">
    <source>
        <dbReference type="ARBA" id="ARBA00006577"/>
    </source>
</evidence>
<dbReference type="Pfam" id="PF01346">
    <property type="entry name" value="FKBP_N"/>
    <property type="match status" value="1"/>
</dbReference>
<dbReference type="EC" id="5.2.1.8" evidence="6"/>
<evidence type="ECO:0000256" key="5">
    <source>
        <dbReference type="PROSITE-ProRule" id="PRU00277"/>
    </source>
</evidence>
<evidence type="ECO:0000256" key="4">
    <source>
        <dbReference type="ARBA" id="ARBA00023235"/>
    </source>
</evidence>
<accession>A0A1B2LVP5</accession>
<dbReference type="InterPro" id="IPR046357">
    <property type="entry name" value="PPIase_dom_sf"/>
</dbReference>
<evidence type="ECO:0000256" key="7">
    <source>
        <dbReference type="SAM" id="SignalP"/>
    </source>
</evidence>
<evidence type="ECO:0000256" key="1">
    <source>
        <dbReference type="ARBA" id="ARBA00000971"/>
    </source>
</evidence>